<evidence type="ECO:0000259" key="11">
    <source>
        <dbReference type="Pfam" id="PF07715"/>
    </source>
</evidence>
<evidence type="ECO:0000256" key="7">
    <source>
        <dbReference type="ARBA" id="ARBA00023237"/>
    </source>
</evidence>
<dbReference type="InterPro" id="IPR039426">
    <property type="entry name" value="TonB-dep_rcpt-like"/>
</dbReference>
<comment type="similarity">
    <text evidence="8 9">Belongs to the TonB-dependent receptor family.</text>
</comment>
<keyword evidence="2 8" id="KW-0813">Transport</keyword>
<dbReference type="SUPFAM" id="SSF56935">
    <property type="entry name" value="Porins"/>
    <property type="match status" value="1"/>
</dbReference>
<dbReference type="Gene3D" id="2.40.170.20">
    <property type="entry name" value="TonB-dependent receptor, beta-barrel domain"/>
    <property type="match status" value="1"/>
</dbReference>
<sequence length="799" mass="87554">MRVEPRIYYDNFAEILVNNMTYSARIAIFGFLFCLLSFTVAAQQTIIKGAVRSGQGPLRYATVQITGTPVAAYTDKAGTYSIETNQQGTLTLTVTMPGYTSQSRIIQAGGEQTADWQLVPSLRELGEVIVSASRRPETLDNIPLSVTVLNHKTLEDNLAVTTDITQILANEVPGLAPSSQTNSNVGQSFRGRSVLIMVDGIPQSTPLRNGEVDLRSIDPGVLERIDVIKGATAIYGNGATGGLINYITLTPKDETPVAGRTSMNLTGSLAGLKGSVGGRLGQLLHGKLGKFDYAVNGVYERTGEWKDAKGKLLGPNYSLGETDSYNAFVKLGFTPARLQRIQLMYNYYNSQQNSNYTLVNGDYLKGQAATGVLGKQAGKPTGINGNHNLQLSWRADSLIGGTSLQTDAYYESRDDVFYVSFGRFEGGDGQSHTLSKKKGFRFMFSSPLGRTGTLSYGTDIVNDITSQPLVDGRVWVPEMNMFNVAPFAETQWTLLDDLILKGGIRVEKVKIGVDDYTTLRITNASGATVTPSFDVKGGDLKYTSTLFNAGIRYNRFPLFSPYASFSQGFSVSDIGLALRDAKVNDIKRINTEAVLVNNYELGFVSKLRQFRFELTGFISTSKLGSEMVYDAATDLFNVSRTPERVYGFEASAQYHPLANLDLSASFSYVEGKADTGRTGNYNVYLNNRRISAPKIGGSIQYRPLSTLEVQLHYSGIMKRDRFDKLSSGLYKGNEGIVKAYNLFNLNARYRATRSTVLTLGIENLFNADYFPARSQWFMIPGFYSKGKGAAFNIGIAVSY</sequence>
<dbReference type="Pfam" id="PF07715">
    <property type="entry name" value="Plug"/>
    <property type="match status" value="1"/>
</dbReference>
<evidence type="ECO:0000256" key="4">
    <source>
        <dbReference type="ARBA" id="ARBA00022692"/>
    </source>
</evidence>
<dbReference type="CDD" id="cd01347">
    <property type="entry name" value="ligand_gated_channel"/>
    <property type="match status" value="1"/>
</dbReference>
<proteinExistence type="inferred from homology"/>
<evidence type="ECO:0000256" key="3">
    <source>
        <dbReference type="ARBA" id="ARBA00022452"/>
    </source>
</evidence>
<comment type="subcellular location">
    <subcellularLocation>
        <location evidence="1 8">Cell outer membrane</location>
        <topology evidence="1 8">Multi-pass membrane protein</topology>
    </subcellularLocation>
</comment>
<evidence type="ECO:0000259" key="10">
    <source>
        <dbReference type="Pfam" id="PF00593"/>
    </source>
</evidence>
<dbReference type="InterPro" id="IPR008969">
    <property type="entry name" value="CarboxyPept-like_regulatory"/>
</dbReference>
<accession>A0ABY4I0W2</accession>
<name>A0ABY4I0W2_CHIFI</name>
<dbReference type="PANTHER" id="PTHR30069:SF42">
    <property type="entry name" value="FERRIC AEROBACTIN RECEPTOR"/>
    <property type="match status" value="1"/>
</dbReference>
<dbReference type="SUPFAM" id="SSF49464">
    <property type="entry name" value="Carboxypeptidase regulatory domain-like"/>
    <property type="match status" value="1"/>
</dbReference>
<evidence type="ECO:0000256" key="2">
    <source>
        <dbReference type="ARBA" id="ARBA00022448"/>
    </source>
</evidence>
<dbReference type="InterPro" id="IPR000531">
    <property type="entry name" value="Beta-barrel_TonB"/>
</dbReference>
<evidence type="ECO:0000313" key="12">
    <source>
        <dbReference type="EMBL" id="UPK68341.1"/>
    </source>
</evidence>
<keyword evidence="13" id="KW-1185">Reference proteome</keyword>
<evidence type="ECO:0000256" key="6">
    <source>
        <dbReference type="ARBA" id="ARBA00023136"/>
    </source>
</evidence>
<dbReference type="Proteomes" id="UP000830198">
    <property type="component" value="Chromosome"/>
</dbReference>
<keyword evidence="3 8" id="KW-1134">Transmembrane beta strand</keyword>
<dbReference type="InterPro" id="IPR037066">
    <property type="entry name" value="Plug_dom_sf"/>
</dbReference>
<keyword evidence="4 8" id="KW-0812">Transmembrane</keyword>
<dbReference type="Gene3D" id="2.60.40.1120">
    <property type="entry name" value="Carboxypeptidase-like, regulatory domain"/>
    <property type="match status" value="1"/>
</dbReference>
<keyword evidence="5 9" id="KW-0798">TonB box</keyword>
<keyword evidence="6 8" id="KW-0472">Membrane</keyword>
<protein>
    <submittedName>
        <fullName evidence="12">TonB-dependent receptor</fullName>
    </submittedName>
</protein>
<feature type="domain" description="TonB-dependent receptor-like beta-barrel" evidence="10">
    <location>
        <begin position="340"/>
        <end position="764"/>
    </location>
</feature>
<dbReference type="Pfam" id="PF13715">
    <property type="entry name" value="CarbopepD_reg_2"/>
    <property type="match status" value="1"/>
</dbReference>
<evidence type="ECO:0000256" key="9">
    <source>
        <dbReference type="RuleBase" id="RU003357"/>
    </source>
</evidence>
<keyword evidence="7 8" id="KW-0998">Cell outer membrane</keyword>
<evidence type="ECO:0000313" key="13">
    <source>
        <dbReference type="Proteomes" id="UP000830198"/>
    </source>
</evidence>
<gene>
    <name evidence="12" type="ORF">MYF79_25635</name>
</gene>
<reference evidence="12 13" key="1">
    <citation type="submission" date="2022-04" db="EMBL/GenBank/DDBJ databases">
        <title>The arsenic-methylating capacity of Chitinophaga filiformis YT5 during chitin decomposition.</title>
        <authorList>
            <person name="Chen G."/>
            <person name="Liang Y."/>
        </authorList>
    </citation>
    <scope>NUCLEOTIDE SEQUENCE [LARGE SCALE GENOMIC DNA]</scope>
    <source>
        <strain evidence="12 13">YT5</strain>
    </source>
</reference>
<dbReference type="Pfam" id="PF00593">
    <property type="entry name" value="TonB_dep_Rec_b-barrel"/>
    <property type="match status" value="1"/>
</dbReference>
<feature type="domain" description="TonB-dependent receptor plug" evidence="11">
    <location>
        <begin position="140"/>
        <end position="242"/>
    </location>
</feature>
<dbReference type="PROSITE" id="PS52016">
    <property type="entry name" value="TONB_DEPENDENT_REC_3"/>
    <property type="match status" value="1"/>
</dbReference>
<dbReference type="InterPro" id="IPR012910">
    <property type="entry name" value="Plug_dom"/>
</dbReference>
<dbReference type="InterPro" id="IPR036942">
    <property type="entry name" value="Beta-barrel_TonB_sf"/>
</dbReference>
<evidence type="ECO:0000256" key="1">
    <source>
        <dbReference type="ARBA" id="ARBA00004571"/>
    </source>
</evidence>
<evidence type="ECO:0000256" key="8">
    <source>
        <dbReference type="PROSITE-ProRule" id="PRU01360"/>
    </source>
</evidence>
<organism evidence="12 13">
    <name type="scientific">Chitinophaga filiformis</name>
    <name type="common">Myxococcus filiformis</name>
    <name type="synonym">Flexibacter filiformis</name>
    <dbReference type="NCBI Taxonomy" id="104663"/>
    <lineage>
        <taxon>Bacteria</taxon>
        <taxon>Pseudomonadati</taxon>
        <taxon>Bacteroidota</taxon>
        <taxon>Chitinophagia</taxon>
        <taxon>Chitinophagales</taxon>
        <taxon>Chitinophagaceae</taxon>
        <taxon>Chitinophaga</taxon>
    </lineage>
</organism>
<dbReference type="PANTHER" id="PTHR30069">
    <property type="entry name" value="TONB-DEPENDENT OUTER MEMBRANE RECEPTOR"/>
    <property type="match status" value="1"/>
</dbReference>
<keyword evidence="12" id="KW-0675">Receptor</keyword>
<dbReference type="Gene3D" id="2.170.130.10">
    <property type="entry name" value="TonB-dependent receptor, plug domain"/>
    <property type="match status" value="1"/>
</dbReference>
<dbReference type="EMBL" id="CP095855">
    <property type="protein sequence ID" value="UPK68341.1"/>
    <property type="molecule type" value="Genomic_DNA"/>
</dbReference>
<evidence type="ECO:0000256" key="5">
    <source>
        <dbReference type="ARBA" id="ARBA00023077"/>
    </source>
</evidence>
<dbReference type="RefSeq" id="WP_247810736.1">
    <property type="nucleotide sequence ID" value="NZ_CP095855.1"/>
</dbReference>